<evidence type="ECO:0008006" key="5">
    <source>
        <dbReference type="Google" id="ProtNLM"/>
    </source>
</evidence>
<feature type="signal peptide" evidence="2">
    <location>
        <begin position="1"/>
        <end position="26"/>
    </location>
</feature>
<keyword evidence="4" id="KW-1185">Reference proteome</keyword>
<evidence type="ECO:0000313" key="3">
    <source>
        <dbReference type="EMBL" id="ROR80163.1"/>
    </source>
</evidence>
<feature type="region of interest" description="Disordered" evidence="1">
    <location>
        <begin position="27"/>
        <end position="57"/>
    </location>
</feature>
<reference evidence="3 4" key="1">
    <citation type="submission" date="2018-11" db="EMBL/GenBank/DDBJ databases">
        <title>Sequencing the genomes of 1000 actinobacteria strains.</title>
        <authorList>
            <person name="Klenk H.-P."/>
        </authorList>
    </citation>
    <scope>NUCLEOTIDE SEQUENCE [LARGE SCALE GENOMIC DNA]</scope>
    <source>
        <strain evidence="3 4">DSM 14012</strain>
    </source>
</reference>
<evidence type="ECO:0000313" key="4">
    <source>
        <dbReference type="Proteomes" id="UP000266915"/>
    </source>
</evidence>
<name>A0A3N2BY79_9MICO</name>
<protein>
    <recommendedName>
        <fullName evidence="5">Lipoprotein</fullName>
    </recommendedName>
</protein>
<evidence type="ECO:0000256" key="1">
    <source>
        <dbReference type="SAM" id="MobiDB-lite"/>
    </source>
</evidence>
<keyword evidence="2" id="KW-0732">Signal</keyword>
<dbReference type="InterPro" id="IPR006311">
    <property type="entry name" value="TAT_signal"/>
</dbReference>
<proteinExistence type="predicted"/>
<dbReference type="PROSITE" id="PS51257">
    <property type="entry name" value="PROKAR_LIPOPROTEIN"/>
    <property type="match status" value="1"/>
</dbReference>
<dbReference type="Proteomes" id="UP000266915">
    <property type="component" value="Unassembled WGS sequence"/>
</dbReference>
<sequence>MRMSSRRTTLAAALTVAALALTGCSAGSSSDAGRSSASPTPSVSQPPSTPLQEQTLTDDVDGTKVTALAIVDDFPAPAGTTDGLRPMLVQVRLEAGDEYGGSVFPHRVSVTTRAVNLDYVTLGLGTPEALKTPMASAGYSLLQATPAGETATGWIGAWVRTDETEFDLVYDRPEGKVIGGSKSGEVVPPSRDVIPLIPQD</sequence>
<organism evidence="3 4">
    <name type="scientific">Plantibacter flavus</name>
    <dbReference type="NCBI Taxonomy" id="150123"/>
    <lineage>
        <taxon>Bacteria</taxon>
        <taxon>Bacillati</taxon>
        <taxon>Actinomycetota</taxon>
        <taxon>Actinomycetes</taxon>
        <taxon>Micrococcales</taxon>
        <taxon>Microbacteriaceae</taxon>
        <taxon>Plantibacter</taxon>
    </lineage>
</organism>
<accession>A0A3N2BY79</accession>
<feature type="compositionally biased region" description="Low complexity" evidence="1">
    <location>
        <begin position="27"/>
        <end position="46"/>
    </location>
</feature>
<evidence type="ECO:0000256" key="2">
    <source>
        <dbReference type="SAM" id="SignalP"/>
    </source>
</evidence>
<dbReference type="EMBL" id="RKHL01000001">
    <property type="protein sequence ID" value="ROR80163.1"/>
    <property type="molecule type" value="Genomic_DNA"/>
</dbReference>
<dbReference type="AlphaFoldDB" id="A0A3N2BY79"/>
<gene>
    <name evidence="3" type="ORF">EDD42_0200</name>
</gene>
<comment type="caution">
    <text evidence="3">The sequence shown here is derived from an EMBL/GenBank/DDBJ whole genome shotgun (WGS) entry which is preliminary data.</text>
</comment>
<dbReference type="PROSITE" id="PS51318">
    <property type="entry name" value="TAT"/>
    <property type="match status" value="1"/>
</dbReference>
<feature type="chain" id="PRO_5038706216" description="Lipoprotein" evidence="2">
    <location>
        <begin position="27"/>
        <end position="200"/>
    </location>
</feature>